<evidence type="ECO:0000313" key="3">
    <source>
        <dbReference type="EMBL" id="OSZ57393.1"/>
    </source>
</evidence>
<evidence type="ECO:0000313" key="4">
    <source>
        <dbReference type="Proteomes" id="UP000194266"/>
    </source>
</evidence>
<dbReference type="Pfam" id="PF01740">
    <property type="entry name" value="STAS"/>
    <property type="match status" value="1"/>
</dbReference>
<organism evidence="3 4">
    <name type="scientific">Streptomyces pharetrae CZA14</name>
    <dbReference type="NCBI Taxonomy" id="1144883"/>
    <lineage>
        <taxon>Bacteria</taxon>
        <taxon>Bacillati</taxon>
        <taxon>Actinomycetota</taxon>
        <taxon>Actinomycetes</taxon>
        <taxon>Kitasatosporales</taxon>
        <taxon>Streptomycetaceae</taxon>
        <taxon>Streptomyces</taxon>
    </lineage>
</organism>
<comment type="caution">
    <text evidence="3">The sequence shown here is derived from an EMBL/GenBank/DDBJ whole genome shotgun (WGS) entry which is preliminary data.</text>
</comment>
<dbReference type="InterPro" id="IPR036513">
    <property type="entry name" value="STAS_dom_sf"/>
</dbReference>
<name>A0ABX3YBZ7_9ACTN</name>
<dbReference type="InterPro" id="IPR002645">
    <property type="entry name" value="STAS_dom"/>
</dbReference>
<feature type="region of interest" description="Disordered" evidence="1">
    <location>
        <begin position="1"/>
        <end position="20"/>
    </location>
</feature>
<dbReference type="Gene3D" id="3.30.750.24">
    <property type="entry name" value="STAS domain"/>
    <property type="match status" value="1"/>
</dbReference>
<evidence type="ECO:0000256" key="1">
    <source>
        <dbReference type="SAM" id="MobiDB-lite"/>
    </source>
</evidence>
<feature type="domain" description="STAS" evidence="2">
    <location>
        <begin position="18"/>
        <end position="78"/>
    </location>
</feature>
<gene>
    <name evidence="3" type="ORF">OQI_27565</name>
</gene>
<dbReference type="PROSITE" id="PS50801">
    <property type="entry name" value="STAS"/>
    <property type="match status" value="1"/>
</dbReference>
<reference evidence="3 4" key="1">
    <citation type="submission" date="2016-12" db="EMBL/GenBank/DDBJ databases">
        <title>Genome Mining:The Detection of Biosynthetic Gene Clusters to Aid in the Expression of Curamycin A produced by Streptomyces sp. strain CZA14.</title>
        <authorList>
            <person name="Durrell K.A."/>
            <person name="Kirby B.M."/>
            <person name="Khan W."/>
            <person name="Mthethwa T."/>
            <person name="Le Roes-Hill M."/>
        </authorList>
    </citation>
    <scope>NUCLEOTIDE SEQUENCE [LARGE SCALE GENOMIC DNA]</scope>
    <source>
        <strain evidence="3 4">CZA14</strain>
    </source>
</reference>
<proteinExistence type="predicted"/>
<dbReference type="Proteomes" id="UP000194266">
    <property type="component" value="Unassembled WGS sequence"/>
</dbReference>
<evidence type="ECO:0000259" key="2">
    <source>
        <dbReference type="PROSITE" id="PS50801"/>
    </source>
</evidence>
<protein>
    <recommendedName>
        <fullName evidence="2">STAS domain-containing protein</fullName>
    </recommendedName>
</protein>
<dbReference type="EMBL" id="MRYD01000195">
    <property type="protein sequence ID" value="OSZ57393.1"/>
    <property type="molecule type" value="Genomic_DNA"/>
</dbReference>
<keyword evidence="4" id="KW-1185">Reference proteome</keyword>
<dbReference type="RefSeq" id="WP_086171979.1">
    <property type="nucleotide sequence ID" value="NZ_MRYD01000195.1"/>
</dbReference>
<sequence>MGDPHVGGEPAPASPGRAALEVSPLPGRCGIRARGEISETTRPYWEEALSRLAGQHSGVSYLELSDVAFVDVAGVTALAVTALGLPEGRVVVEHPPPHLPRVLEMFWPSLPQIEVTPR</sequence>
<dbReference type="SUPFAM" id="SSF52091">
    <property type="entry name" value="SpoIIaa-like"/>
    <property type="match status" value="1"/>
</dbReference>
<accession>A0ABX3YBZ7</accession>